<feature type="region of interest" description="Disordered" evidence="1">
    <location>
        <begin position="168"/>
        <end position="212"/>
    </location>
</feature>
<name>A0A6A6P127_9PEZI</name>
<reference evidence="3" key="1">
    <citation type="journal article" date="2020" name="Stud. Mycol.">
        <title>101 Dothideomycetes genomes: a test case for predicting lifestyles and emergence of pathogens.</title>
        <authorList>
            <person name="Haridas S."/>
            <person name="Albert R."/>
            <person name="Binder M."/>
            <person name="Bloem J."/>
            <person name="Labutti K."/>
            <person name="Salamov A."/>
            <person name="Andreopoulos B."/>
            <person name="Baker S."/>
            <person name="Barry K."/>
            <person name="Bills G."/>
            <person name="Bluhm B."/>
            <person name="Cannon C."/>
            <person name="Castanera R."/>
            <person name="Culley D."/>
            <person name="Daum C."/>
            <person name="Ezra D."/>
            <person name="Gonzalez J."/>
            <person name="Henrissat B."/>
            <person name="Kuo A."/>
            <person name="Liang C."/>
            <person name="Lipzen A."/>
            <person name="Lutzoni F."/>
            <person name="Magnuson J."/>
            <person name="Mondo S."/>
            <person name="Nolan M."/>
            <person name="Ohm R."/>
            <person name="Pangilinan J."/>
            <person name="Park H.-J."/>
            <person name="Ramirez L."/>
            <person name="Alfaro M."/>
            <person name="Sun H."/>
            <person name="Tritt A."/>
            <person name="Yoshinaga Y."/>
            <person name="Zwiers L.-H."/>
            <person name="Turgeon B."/>
            <person name="Goodwin S."/>
            <person name="Spatafora J."/>
            <person name="Crous P."/>
            <person name="Grigoriev I."/>
        </authorList>
    </citation>
    <scope>NUCLEOTIDE SEQUENCE</scope>
    <source>
        <strain evidence="3">ATCC 16933</strain>
    </source>
</reference>
<dbReference type="OrthoDB" id="273917at2759"/>
<dbReference type="GO" id="GO:0031499">
    <property type="term" value="C:TRAMP complex"/>
    <property type="evidence" value="ECO:0007669"/>
    <property type="project" value="TreeGrafter"/>
</dbReference>
<gene>
    <name evidence="3" type="ORF">BDY21DRAFT_344053</name>
</gene>
<dbReference type="GO" id="GO:1990817">
    <property type="term" value="F:poly(A) RNA polymerase activity"/>
    <property type="evidence" value="ECO:0007669"/>
    <property type="project" value="InterPro"/>
</dbReference>
<feature type="domain" description="Poly(A) RNA polymerase mitochondrial-like central palm" evidence="2">
    <location>
        <begin position="253"/>
        <end position="392"/>
    </location>
</feature>
<dbReference type="Proteomes" id="UP000799766">
    <property type="component" value="Unassembled WGS sequence"/>
</dbReference>
<keyword evidence="4" id="KW-1185">Reference proteome</keyword>
<evidence type="ECO:0000256" key="1">
    <source>
        <dbReference type="SAM" id="MobiDB-lite"/>
    </source>
</evidence>
<dbReference type="GO" id="GO:0003729">
    <property type="term" value="F:mRNA binding"/>
    <property type="evidence" value="ECO:0007669"/>
    <property type="project" value="TreeGrafter"/>
</dbReference>
<dbReference type="PANTHER" id="PTHR23092">
    <property type="entry name" value="POLY(A) RNA POLYMERASE"/>
    <property type="match status" value="1"/>
</dbReference>
<dbReference type="GO" id="GO:0005730">
    <property type="term" value="C:nucleolus"/>
    <property type="evidence" value="ECO:0007669"/>
    <property type="project" value="TreeGrafter"/>
</dbReference>
<dbReference type="PANTHER" id="PTHR23092:SF15">
    <property type="entry name" value="INACTIVE NON-CANONICAL POLY(A) RNA POLYMERASE PROTEIN TRF4-2-RELATED"/>
    <property type="match status" value="1"/>
</dbReference>
<evidence type="ECO:0000313" key="4">
    <source>
        <dbReference type="Proteomes" id="UP000799766"/>
    </source>
</evidence>
<dbReference type="SUPFAM" id="SSF81631">
    <property type="entry name" value="PAP/OAS1 substrate-binding domain"/>
    <property type="match status" value="1"/>
</dbReference>
<proteinExistence type="predicted"/>
<dbReference type="Gene3D" id="1.10.1410.10">
    <property type="match status" value="1"/>
</dbReference>
<feature type="compositionally biased region" description="Polar residues" evidence="1">
    <location>
        <begin position="40"/>
        <end position="49"/>
    </location>
</feature>
<dbReference type="GO" id="GO:0043634">
    <property type="term" value="P:polyadenylation-dependent ncRNA catabolic process"/>
    <property type="evidence" value="ECO:0007669"/>
    <property type="project" value="TreeGrafter"/>
</dbReference>
<feature type="region of interest" description="Disordered" evidence="1">
    <location>
        <begin position="40"/>
        <end position="121"/>
    </location>
</feature>
<dbReference type="Pfam" id="PF22600">
    <property type="entry name" value="MTPAP-like_central"/>
    <property type="match status" value="1"/>
</dbReference>
<sequence>MPHPCMSRACSAPNAFCCALLFPDLAPRASSRSAIAIRTFTTSSSSPQNAAPEPASSTTDSTTEDAPPTPQNDVASAPRPRRREPSVVEDRQFDDIDPNSLERTLEAHRASNRASVVRKVKESPKSLWKRQFEEHASRRPWVKLPTKDSVAQNWPQDRWQKVRERVLASSRRGERKENGVEVQQFGSRGSKTRDDRSRRVRVHPRNRDQSSQAASLDYDGIYIAPFAEQLVPDGRLPWVQGLGKSPLTGADKLNAEIDSFVNFMAMTPAERIARDSTMAAVADFIRTYAPSHTVELFGSERTGLSLPVSDIDFRLMPNFGLFEGGSLPERAPRMRFRKQNTITLESLFPHFHRHPDFILVVMRHARYPLISLQHRLSGIDVQVVCANDTKISRGYMQRYMEMYPALRTVYLILKVTLDIRGLEDVFRGGLGSYSLFMMVAASFKMHPEIPADDAGAHLVAFLNFWADFDPYKFGVALEPQPELFEKRDGSHRLSKAIKERMKEDKIFRGQKNLGCIDVMQPFRLVMQDPADPTNDLGRKTFGIKHILATLARLRDDVKTRMQNDRKDTSSILAPLVGSSFGLFEGRRRKLVEYGQKLRAEREVAARVEMEKKDSGTTTEGGQVGETDPVEGGSKQL</sequence>
<evidence type="ECO:0000259" key="2">
    <source>
        <dbReference type="Pfam" id="PF22600"/>
    </source>
</evidence>
<feature type="compositionally biased region" description="Low complexity" evidence="1">
    <location>
        <begin position="615"/>
        <end position="626"/>
    </location>
</feature>
<dbReference type="EMBL" id="MU001680">
    <property type="protein sequence ID" value="KAF2457514.1"/>
    <property type="molecule type" value="Genomic_DNA"/>
</dbReference>
<feature type="compositionally biased region" description="Low complexity" evidence="1">
    <location>
        <begin position="50"/>
        <end position="66"/>
    </location>
</feature>
<evidence type="ECO:0000313" key="3">
    <source>
        <dbReference type="EMBL" id="KAF2457514.1"/>
    </source>
</evidence>
<protein>
    <recommendedName>
        <fullName evidence="2">Poly(A) RNA polymerase mitochondrial-like central palm domain-containing protein</fullName>
    </recommendedName>
</protein>
<dbReference type="InterPro" id="IPR045862">
    <property type="entry name" value="Trf4-like"/>
</dbReference>
<dbReference type="AlphaFoldDB" id="A0A6A6P127"/>
<feature type="region of interest" description="Disordered" evidence="1">
    <location>
        <begin position="607"/>
        <end position="636"/>
    </location>
</feature>
<dbReference type="InterPro" id="IPR054708">
    <property type="entry name" value="MTPAP-like_central"/>
</dbReference>
<dbReference type="SUPFAM" id="SSF81301">
    <property type="entry name" value="Nucleotidyltransferase"/>
    <property type="match status" value="1"/>
</dbReference>
<dbReference type="GO" id="GO:0010605">
    <property type="term" value="P:negative regulation of macromolecule metabolic process"/>
    <property type="evidence" value="ECO:0007669"/>
    <property type="project" value="UniProtKB-ARBA"/>
</dbReference>
<accession>A0A6A6P127</accession>
<dbReference type="Gene3D" id="3.30.460.10">
    <property type="entry name" value="Beta Polymerase, domain 2"/>
    <property type="match status" value="1"/>
</dbReference>
<organism evidence="3 4">
    <name type="scientific">Lineolata rhizophorae</name>
    <dbReference type="NCBI Taxonomy" id="578093"/>
    <lineage>
        <taxon>Eukaryota</taxon>
        <taxon>Fungi</taxon>
        <taxon>Dikarya</taxon>
        <taxon>Ascomycota</taxon>
        <taxon>Pezizomycotina</taxon>
        <taxon>Dothideomycetes</taxon>
        <taxon>Dothideomycetes incertae sedis</taxon>
        <taxon>Lineolatales</taxon>
        <taxon>Lineolataceae</taxon>
        <taxon>Lineolata</taxon>
    </lineage>
</organism>
<feature type="compositionally biased region" description="Basic and acidic residues" evidence="1">
    <location>
        <begin position="168"/>
        <end position="179"/>
    </location>
</feature>
<dbReference type="GO" id="GO:0031123">
    <property type="term" value="P:RNA 3'-end processing"/>
    <property type="evidence" value="ECO:0007669"/>
    <property type="project" value="TreeGrafter"/>
</dbReference>
<dbReference type="InterPro" id="IPR043519">
    <property type="entry name" value="NT_sf"/>
</dbReference>
<feature type="compositionally biased region" description="Basic and acidic residues" evidence="1">
    <location>
        <begin position="83"/>
        <end position="94"/>
    </location>
</feature>